<keyword evidence="3" id="KW-0378">Hydrolase</keyword>
<keyword evidence="2" id="KW-0479">Metal-binding</keyword>
<reference evidence="7" key="1">
    <citation type="submission" date="2019-11" db="EMBL/GenBank/DDBJ databases">
        <title>Microbial mats filling the niche in hypersaline microbial mats.</title>
        <authorList>
            <person name="Wong H.L."/>
            <person name="Macleod F.I."/>
            <person name="White R.A. III"/>
            <person name="Burns B.P."/>
        </authorList>
    </citation>
    <scope>NUCLEOTIDE SEQUENCE</scope>
    <source>
        <strain evidence="7">Bin_327</strain>
    </source>
</reference>
<dbReference type="EMBL" id="WJKJ01000335">
    <property type="protein sequence ID" value="MBD3365557.1"/>
    <property type="molecule type" value="Genomic_DNA"/>
</dbReference>
<gene>
    <name evidence="7" type="ORF">GF359_10125</name>
</gene>
<dbReference type="SUPFAM" id="SSF102712">
    <property type="entry name" value="JAB1/MPN domain"/>
    <property type="match status" value="1"/>
</dbReference>
<name>A0A9D5KAL9_UNCW3</name>
<organism evidence="7 8">
    <name type="scientific">candidate division WOR-3 bacterium</name>
    <dbReference type="NCBI Taxonomy" id="2052148"/>
    <lineage>
        <taxon>Bacteria</taxon>
        <taxon>Bacteria division WOR-3</taxon>
    </lineage>
</organism>
<proteinExistence type="predicted"/>
<accession>A0A9D5KAL9</accession>
<evidence type="ECO:0000256" key="4">
    <source>
        <dbReference type="ARBA" id="ARBA00022833"/>
    </source>
</evidence>
<keyword evidence="1" id="KW-0645">Protease</keyword>
<keyword evidence="4" id="KW-0862">Zinc</keyword>
<dbReference type="Pfam" id="PF14464">
    <property type="entry name" value="Prok-JAB"/>
    <property type="match status" value="1"/>
</dbReference>
<protein>
    <recommendedName>
        <fullName evidence="6">JAB domain-containing protein</fullName>
    </recommendedName>
</protein>
<dbReference type="Proteomes" id="UP000630660">
    <property type="component" value="Unassembled WGS sequence"/>
</dbReference>
<evidence type="ECO:0000313" key="8">
    <source>
        <dbReference type="Proteomes" id="UP000630660"/>
    </source>
</evidence>
<dbReference type="AlphaFoldDB" id="A0A9D5KAL9"/>
<feature type="domain" description="JAB" evidence="6">
    <location>
        <begin position="11"/>
        <end position="127"/>
    </location>
</feature>
<evidence type="ECO:0000256" key="2">
    <source>
        <dbReference type="ARBA" id="ARBA00022723"/>
    </source>
</evidence>
<dbReference type="GO" id="GO:0006508">
    <property type="term" value="P:proteolysis"/>
    <property type="evidence" value="ECO:0007669"/>
    <property type="project" value="UniProtKB-KW"/>
</dbReference>
<evidence type="ECO:0000259" key="6">
    <source>
        <dbReference type="Pfam" id="PF14464"/>
    </source>
</evidence>
<dbReference type="InterPro" id="IPR028090">
    <property type="entry name" value="JAB_dom_prok"/>
</dbReference>
<dbReference type="Gene3D" id="3.40.140.10">
    <property type="entry name" value="Cytidine Deaminase, domain 2"/>
    <property type="match status" value="1"/>
</dbReference>
<evidence type="ECO:0000256" key="5">
    <source>
        <dbReference type="ARBA" id="ARBA00023049"/>
    </source>
</evidence>
<comment type="caution">
    <text evidence="7">The sequence shown here is derived from an EMBL/GenBank/DDBJ whole genome shotgun (WGS) entry which is preliminary data.</text>
</comment>
<dbReference type="GO" id="GO:0008237">
    <property type="term" value="F:metallopeptidase activity"/>
    <property type="evidence" value="ECO:0007669"/>
    <property type="project" value="UniProtKB-KW"/>
</dbReference>
<evidence type="ECO:0000313" key="7">
    <source>
        <dbReference type="EMBL" id="MBD3365557.1"/>
    </source>
</evidence>
<dbReference type="GO" id="GO:0046872">
    <property type="term" value="F:metal ion binding"/>
    <property type="evidence" value="ECO:0007669"/>
    <property type="project" value="UniProtKB-KW"/>
</dbReference>
<sequence length="171" mass="19223">MVEVYLSLPSFLTMVSAAAELYPDETVGYIVGYPVKDRFIVEYAVPFQAMISDTEFTWIDENRTARINRIINRFAEGMEIVGTFHSHAGMGENRAVPLPSAADVNHILPDEVELIVALNRKKKEMTWKEGRYTLYGTVDELHVSIGGFVRTNSGRGWKRVHLNCSGVTGVR</sequence>
<evidence type="ECO:0000256" key="1">
    <source>
        <dbReference type="ARBA" id="ARBA00022670"/>
    </source>
</evidence>
<keyword evidence="5" id="KW-0482">Metalloprotease</keyword>
<evidence type="ECO:0000256" key="3">
    <source>
        <dbReference type="ARBA" id="ARBA00022801"/>
    </source>
</evidence>